<reference evidence="1" key="1">
    <citation type="submission" date="2018-02" db="EMBL/GenBank/DDBJ databases">
        <title>Rhizophora mucronata_Transcriptome.</title>
        <authorList>
            <person name="Meera S.P."/>
            <person name="Sreeshan A."/>
            <person name="Augustine A."/>
        </authorList>
    </citation>
    <scope>NUCLEOTIDE SEQUENCE</scope>
    <source>
        <tissue evidence="1">Leaf</tissue>
    </source>
</reference>
<name>A0A2P2JX72_RHIMU</name>
<proteinExistence type="predicted"/>
<protein>
    <submittedName>
        <fullName evidence="1">Uncharacterized protein</fullName>
    </submittedName>
</protein>
<dbReference type="AlphaFoldDB" id="A0A2P2JX72"/>
<dbReference type="EMBL" id="GGEC01017595">
    <property type="protein sequence ID" value="MBW98078.1"/>
    <property type="molecule type" value="Transcribed_RNA"/>
</dbReference>
<organism evidence="1">
    <name type="scientific">Rhizophora mucronata</name>
    <name type="common">Asiatic mangrove</name>
    <dbReference type="NCBI Taxonomy" id="61149"/>
    <lineage>
        <taxon>Eukaryota</taxon>
        <taxon>Viridiplantae</taxon>
        <taxon>Streptophyta</taxon>
        <taxon>Embryophyta</taxon>
        <taxon>Tracheophyta</taxon>
        <taxon>Spermatophyta</taxon>
        <taxon>Magnoliopsida</taxon>
        <taxon>eudicotyledons</taxon>
        <taxon>Gunneridae</taxon>
        <taxon>Pentapetalae</taxon>
        <taxon>rosids</taxon>
        <taxon>fabids</taxon>
        <taxon>Malpighiales</taxon>
        <taxon>Rhizophoraceae</taxon>
        <taxon>Rhizophora</taxon>
    </lineage>
</organism>
<evidence type="ECO:0000313" key="1">
    <source>
        <dbReference type="EMBL" id="MBW98078.1"/>
    </source>
</evidence>
<accession>A0A2P2JX72</accession>
<sequence>MGIEQKDKSYAIQDMHFGTAFVLLEYVNVARYILHSLPSLLFLFPDIFSCQGCSLHLFRKSYIIFWKGCQMPNICKR</sequence>